<dbReference type="NCBIfam" id="TIGR03745">
    <property type="entry name" value="conj_TIGR03745"/>
    <property type="match status" value="1"/>
</dbReference>
<proteinExistence type="predicted"/>
<sequence>MKIINVIRLTTDRLTHLAVLGALYTGSAWADLPAIEQPSSGGGGGVINTFKGYIKDGFALGGLLLAAAGFIVVALAALSSFHDVREGKAKWAHFVTFVLVGAILLVVIIWLANKALDIF</sequence>
<accession>A0A845SP31</accession>
<dbReference type="Pfam" id="PF11190">
    <property type="entry name" value="DUF2976"/>
    <property type="match status" value="1"/>
</dbReference>
<evidence type="ECO:0000313" key="3">
    <source>
        <dbReference type="Proteomes" id="UP000461443"/>
    </source>
</evidence>
<dbReference type="InterPro" id="IPR021356">
    <property type="entry name" value="Integr_conj_element_PFL4702"/>
</dbReference>
<dbReference type="EMBL" id="WUBS01000011">
    <property type="protein sequence ID" value="NDL64268.1"/>
    <property type="molecule type" value="Genomic_DNA"/>
</dbReference>
<evidence type="ECO:0000256" key="1">
    <source>
        <dbReference type="SAM" id="Phobius"/>
    </source>
</evidence>
<evidence type="ECO:0000313" key="2">
    <source>
        <dbReference type="EMBL" id="NDL64268.1"/>
    </source>
</evidence>
<keyword evidence="1" id="KW-0812">Transmembrane</keyword>
<keyword evidence="1" id="KW-0472">Membrane</keyword>
<gene>
    <name evidence="2" type="ORF">GRH90_16125</name>
</gene>
<organism evidence="2 3">
    <name type="scientific">Acerihabitans arboris</name>
    <dbReference type="NCBI Taxonomy" id="2691583"/>
    <lineage>
        <taxon>Bacteria</taxon>
        <taxon>Pseudomonadati</taxon>
        <taxon>Pseudomonadota</taxon>
        <taxon>Gammaproteobacteria</taxon>
        <taxon>Enterobacterales</taxon>
        <taxon>Pectobacteriaceae</taxon>
        <taxon>Acerihabitans</taxon>
    </lineage>
</organism>
<reference evidence="2 3" key="1">
    <citation type="submission" date="2019-12" db="EMBL/GenBank/DDBJ databases">
        <authorList>
            <person name="Lee S.D."/>
        </authorList>
    </citation>
    <scope>NUCLEOTIDE SEQUENCE [LARGE SCALE GENOMIC DNA]</scope>
    <source>
        <strain evidence="2 3">SAP-6</strain>
    </source>
</reference>
<dbReference type="Proteomes" id="UP000461443">
    <property type="component" value="Unassembled WGS sequence"/>
</dbReference>
<name>A0A845SP31_9GAMM</name>
<protein>
    <submittedName>
        <fullName evidence="2">TIGR03745 family integrating conjugative element membrane protein</fullName>
    </submittedName>
</protein>
<comment type="caution">
    <text evidence="2">The sequence shown here is derived from an EMBL/GenBank/DDBJ whole genome shotgun (WGS) entry which is preliminary data.</text>
</comment>
<feature type="transmembrane region" description="Helical" evidence="1">
    <location>
        <begin position="91"/>
        <end position="112"/>
    </location>
</feature>
<feature type="transmembrane region" description="Helical" evidence="1">
    <location>
        <begin position="58"/>
        <end position="79"/>
    </location>
</feature>
<keyword evidence="3" id="KW-1185">Reference proteome</keyword>
<reference evidence="2 3" key="2">
    <citation type="submission" date="2020-02" db="EMBL/GenBank/DDBJ databases">
        <title>The new genus of Enterobacteriales.</title>
        <authorList>
            <person name="Kim I.S."/>
        </authorList>
    </citation>
    <scope>NUCLEOTIDE SEQUENCE [LARGE SCALE GENOMIC DNA]</scope>
    <source>
        <strain evidence="2 3">SAP-6</strain>
    </source>
</reference>
<dbReference type="AlphaFoldDB" id="A0A845SP31"/>
<keyword evidence="1" id="KW-1133">Transmembrane helix</keyword>